<organism evidence="2 3">
    <name type="scientific">Cyphomyrmex costatus</name>
    <dbReference type="NCBI Taxonomy" id="456900"/>
    <lineage>
        <taxon>Eukaryota</taxon>
        <taxon>Metazoa</taxon>
        <taxon>Ecdysozoa</taxon>
        <taxon>Arthropoda</taxon>
        <taxon>Hexapoda</taxon>
        <taxon>Insecta</taxon>
        <taxon>Pterygota</taxon>
        <taxon>Neoptera</taxon>
        <taxon>Endopterygota</taxon>
        <taxon>Hymenoptera</taxon>
        <taxon>Apocrita</taxon>
        <taxon>Aculeata</taxon>
        <taxon>Formicoidea</taxon>
        <taxon>Formicidae</taxon>
        <taxon>Myrmicinae</taxon>
        <taxon>Cyphomyrmex</taxon>
    </lineage>
</organism>
<dbReference type="EMBL" id="KQ978415">
    <property type="protein sequence ID" value="KYM94077.1"/>
    <property type="molecule type" value="Genomic_DNA"/>
</dbReference>
<accession>A0A151I800</accession>
<proteinExistence type="predicted"/>
<sequence>MYRLVANPKDTGDDGCHAAAHPSTDEAYVENDDDDFASSRQLGHAATAK</sequence>
<dbReference type="AlphaFoldDB" id="A0A151I800"/>
<feature type="region of interest" description="Disordered" evidence="1">
    <location>
        <begin position="1"/>
        <end position="20"/>
    </location>
</feature>
<evidence type="ECO:0000256" key="1">
    <source>
        <dbReference type="SAM" id="MobiDB-lite"/>
    </source>
</evidence>
<evidence type="ECO:0000313" key="2">
    <source>
        <dbReference type="EMBL" id="KYM94077.1"/>
    </source>
</evidence>
<dbReference type="Proteomes" id="UP000078542">
    <property type="component" value="Unassembled WGS sequence"/>
</dbReference>
<keyword evidence="3" id="KW-1185">Reference proteome</keyword>
<reference evidence="2 3" key="1">
    <citation type="submission" date="2016-03" db="EMBL/GenBank/DDBJ databases">
        <title>Cyphomyrmex costatus WGS genome.</title>
        <authorList>
            <person name="Nygaard S."/>
            <person name="Hu H."/>
            <person name="Boomsma J."/>
            <person name="Zhang G."/>
        </authorList>
    </citation>
    <scope>NUCLEOTIDE SEQUENCE [LARGE SCALE GENOMIC DNA]</scope>
    <source>
        <strain evidence="2">MS0001</strain>
        <tissue evidence="2">Whole body</tissue>
    </source>
</reference>
<gene>
    <name evidence="2" type="ORF">ALC62_15304</name>
</gene>
<evidence type="ECO:0000313" key="3">
    <source>
        <dbReference type="Proteomes" id="UP000078542"/>
    </source>
</evidence>
<protein>
    <submittedName>
        <fullName evidence="2">Uncharacterized protein</fullName>
    </submittedName>
</protein>
<name>A0A151I800_9HYME</name>